<dbReference type="Proteomes" id="UP000011081">
    <property type="component" value="Unassembled WGS sequence"/>
</dbReference>
<gene>
    <name evidence="2" type="ORF">VCUG_00823</name>
</gene>
<dbReference type="InterPro" id="IPR045065">
    <property type="entry name" value="XPO1/5"/>
</dbReference>
<dbReference type="OMA" id="SINIACC"/>
<evidence type="ECO:0000313" key="2">
    <source>
        <dbReference type="EMBL" id="ELA47741.1"/>
    </source>
</evidence>
<organism evidence="2 3">
    <name type="scientific">Vavraia culicis (isolate floridensis)</name>
    <name type="common">Microsporidian parasite</name>
    <dbReference type="NCBI Taxonomy" id="948595"/>
    <lineage>
        <taxon>Eukaryota</taxon>
        <taxon>Fungi</taxon>
        <taxon>Fungi incertae sedis</taxon>
        <taxon>Microsporidia</taxon>
        <taxon>Pleistophoridae</taxon>
        <taxon>Vavraia</taxon>
    </lineage>
</organism>
<dbReference type="Pfam" id="PF18787">
    <property type="entry name" value="CRM1_repeat_3"/>
    <property type="match status" value="1"/>
</dbReference>
<dbReference type="AlphaFoldDB" id="L2GVN7"/>
<dbReference type="GO" id="GO:0006611">
    <property type="term" value="P:protein export from nucleus"/>
    <property type="evidence" value="ECO:0007669"/>
    <property type="project" value="InterPro"/>
</dbReference>
<dbReference type="FunCoup" id="L2GVN7">
    <property type="interactions" value="383"/>
</dbReference>
<dbReference type="InterPro" id="IPR011989">
    <property type="entry name" value="ARM-like"/>
</dbReference>
<dbReference type="GeneID" id="19878706"/>
<dbReference type="STRING" id="948595.L2GVN7"/>
<evidence type="ECO:0000259" key="1">
    <source>
        <dbReference type="Pfam" id="PF08389"/>
    </source>
</evidence>
<dbReference type="InParanoid" id="L2GVN7"/>
<feature type="domain" description="Exportin-1/Importin-beta-like" evidence="1">
    <location>
        <begin position="110"/>
        <end position="218"/>
    </location>
</feature>
<dbReference type="Gene3D" id="1.25.10.10">
    <property type="entry name" value="Leucine-rich Repeat Variant"/>
    <property type="match status" value="1"/>
</dbReference>
<dbReference type="PANTHER" id="PTHR11223">
    <property type="entry name" value="EXPORTIN 1/5"/>
    <property type="match status" value="1"/>
</dbReference>
<dbReference type="GO" id="GO:0005634">
    <property type="term" value="C:nucleus"/>
    <property type="evidence" value="ECO:0007669"/>
    <property type="project" value="TreeGrafter"/>
</dbReference>
<dbReference type="RefSeq" id="XP_008073843.1">
    <property type="nucleotide sequence ID" value="XM_008075652.1"/>
</dbReference>
<accession>L2GVN7</accession>
<dbReference type="EMBL" id="GL877413">
    <property type="protein sequence ID" value="ELA47741.1"/>
    <property type="molecule type" value="Genomic_DNA"/>
</dbReference>
<proteinExistence type="predicted"/>
<dbReference type="HOGENOM" id="CLU_014313_0_0_1"/>
<dbReference type="Pfam" id="PF08389">
    <property type="entry name" value="Xpo1"/>
    <property type="match status" value="1"/>
</dbReference>
<sequence>MADILNFKEPFNPTLFDQLVSSALDKSSPASKESDIALHKFKNNEEAYLRIEPILTGCKLTESHFIALQIFENLIKTRFYTFNDEQKVNFRVFLFKLMVEKSRINDIALPKYNQVFINLIKREWPSKYPNLVSELINTAQSINIACCTNTFRVFKLLIEEIYCAQNVEVKFRKYKGQITRDVPLILDFVNMVMEKGKGMDESLVENAFVMLSTFVKYVLDDFDDNFVRYVTSYLNSRHTISVVKVLYEINRKKENELVNDEFFRFLSMYFNKFKSDHGAHNTDMFSSIPVDGSKCINKLISGNFRREYGRMTPSERDFLLQSSYLMTTIKNDTFTPFVIAFAELSDLRIFKVLLDKLPLTNKTFSVILSKMPRPIEVLIVENEDGEIVREKVEGTENLEFGKMMAYKAWQFAHSNSGYAKSHLLQILESLFSMEDEMNSNLLNRMCWTVGCIQGALSSEEEDPFYVDVLKDLLTLCENRHRKEDKAIIASNIMYVVGKYYQFLKRNRNFLRTVVKKLFEFMKEEYEGIKDMACDTLLMICEKVTIQDLNQEFVGEIIENLNEITLLLQNYQKRIVYTSVLIVIQNRTDLIEKLCAVLKNTNFGTKETCHYIKSQTLVLRYYVSYEEAKFILNFFNNSDLYVKYDVLEYFVAYFRHVKFEEATFDMAGFFINLGPFDFRNLNVLSALSARINGYEENEDPSDENDENRVERKTRQVSAIPVDTPITNSYFDSIINLLIIPSIPGIKRSDDFAYAYYNFIEKSVNIVFINKILLNDEFMETVYAGLTYQYNISLKCVKILSRLYQVSAERDLVIFMERNVLRSVENLIGIILDKDKEYIFNECVVLLQYLLKNNYMNAQTSLLELLSALQNISKEYVLLFIKGMVEINSRKVLFEHVKDFKIRALEYFDNDEYNDELELLGERIYQ</sequence>
<dbReference type="InterPro" id="IPR013598">
    <property type="entry name" value="Exportin-1/Importin-b-like"/>
</dbReference>
<dbReference type="InterPro" id="IPR040485">
    <property type="entry name" value="XPO1_repeat_3"/>
</dbReference>
<dbReference type="GO" id="GO:0005737">
    <property type="term" value="C:cytoplasm"/>
    <property type="evidence" value="ECO:0007669"/>
    <property type="project" value="TreeGrafter"/>
</dbReference>
<dbReference type="InterPro" id="IPR016024">
    <property type="entry name" value="ARM-type_fold"/>
</dbReference>
<dbReference type="GO" id="GO:0000056">
    <property type="term" value="P:ribosomal small subunit export from nucleus"/>
    <property type="evidence" value="ECO:0007669"/>
    <property type="project" value="TreeGrafter"/>
</dbReference>
<dbReference type="PANTHER" id="PTHR11223:SF2">
    <property type="entry name" value="EXPORTIN-1"/>
    <property type="match status" value="1"/>
</dbReference>
<keyword evidence="3" id="KW-1185">Reference proteome</keyword>
<evidence type="ECO:0000313" key="3">
    <source>
        <dbReference type="Proteomes" id="UP000011081"/>
    </source>
</evidence>
<protein>
    <recommendedName>
        <fullName evidence="1">Exportin-1/Importin-beta-like domain-containing protein</fullName>
    </recommendedName>
</protein>
<dbReference type="InterPro" id="IPR041235">
    <property type="entry name" value="Exp1_repeat_2"/>
</dbReference>
<dbReference type="OrthoDB" id="27218at2759"/>
<dbReference type="SUPFAM" id="SSF48371">
    <property type="entry name" value="ARM repeat"/>
    <property type="match status" value="1"/>
</dbReference>
<dbReference type="GO" id="GO:0000055">
    <property type="term" value="P:ribosomal large subunit export from nucleus"/>
    <property type="evidence" value="ECO:0007669"/>
    <property type="project" value="TreeGrafter"/>
</dbReference>
<dbReference type="VEuPathDB" id="MicrosporidiaDB:VCUG_00823"/>
<dbReference type="GO" id="GO:0005049">
    <property type="term" value="F:nuclear export signal receptor activity"/>
    <property type="evidence" value="ECO:0007669"/>
    <property type="project" value="InterPro"/>
</dbReference>
<reference evidence="3" key="1">
    <citation type="submission" date="2011-03" db="EMBL/GenBank/DDBJ databases">
        <title>The genome sequence of Vavraia culicis strain floridensis.</title>
        <authorList>
            <consortium name="The Broad Institute Genome Sequencing Platform"/>
            <person name="Cuomo C."/>
            <person name="Becnel J."/>
            <person name="Sanscrainte N."/>
            <person name="Young S.K."/>
            <person name="Zeng Q."/>
            <person name="Gargeya S."/>
            <person name="Fitzgerald M."/>
            <person name="Haas B."/>
            <person name="Abouelleil A."/>
            <person name="Alvarado L."/>
            <person name="Arachchi H.M."/>
            <person name="Berlin A."/>
            <person name="Chapman S.B."/>
            <person name="Gearin G."/>
            <person name="Goldberg J."/>
            <person name="Griggs A."/>
            <person name="Gujja S."/>
            <person name="Hansen M."/>
            <person name="Heiman D."/>
            <person name="Howarth C."/>
            <person name="Larimer J."/>
            <person name="Lui A."/>
            <person name="MacDonald P.J.P."/>
            <person name="McCowen C."/>
            <person name="Montmayeur A."/>
            <person name="Murphy C."/>
            <person name="Neiman D."/>
            <person name="Pearson M."/>
            <person name="Priest M."/>
            <person name="Roberts A."/>
            <person name="Saif S."/>
            <person name="Shea T."/>
            <person name="Sisk P."/>
            <person name="Stolte C."/>
            <person name="Sykes S."/>
            <person name="Wortman J."/>
            <person name="Nusbaum C."/>
            <person name="Birren B."/>
        </authorList>
    </citation>
    <scope>NUCLEOTIDE SEQUENCE [LARGE SCALE GENOMIC DNA]</scope>
    <source>
        <strain evidence="3">floridensis</strain>
    </source>
</reference>
<name>L2GVN7_VAVCU</name>
<dbReference type="Pfam" id="PF18784">
    <property type="entry name" value="CRM1_repeat_2"/>
    <property type="match status" value="1"/>
</dbReference>